<protein>
    <submittedName>
        <fullName evidence="2">Uncharacterized protein</fullName>
    </submittedName>
</protein>
<evidence type="ECO:0000313" key="2">
    <source>
        <dbReference type="EMBL" id="CAF1266958.1"/>
    </source>
</evidence>
<dbReference type="Proteomes" id="UP000663852">
    <property type="component" value="Unassembled WGS sequence"/>
</dbReference>
<dbReference type="AlphaFoldDB" id="A0A815B0A6"/>
<keyword evidence="3" id="KW-1185">Reference proteome</keyword>
<dbReference type="EMBL" id="CAJNOR010002240">
    <property type="protein sequence ID" value="CAF1266958.1"/>
    <property type="molecule type" value="Genomic_DNA"/>
</dbReference>
<gene>
    <name evidence="1" type="ORF">EDS130_LOCUS12363</name>
    <name evidence="2" type="ORF">XAT740_LOCUS27082</name>
</gene>
<reference evidence="2" key="1">
    <citation type="submission" date="2021-02" db="EMBL/GenBank/DDBJ databases">
        <authorList>
            <person name="Nowell W R."/>
        </authorList>
    </citation>
    <scope>NUCLEOTIDE SEQUENCE</scope>
</reference>
<evidence type="ECO:0000313" key="1">
    <source>
        <dbReference type="EMBL" id="CAF0951568.1"/>
    </source>
</evidence>
<dbReference type="EMBL" id="CAJNOJ010000047">
    <property type="protein sequence ID" value="CAF0951568.1"/>
    <property type="molecule type" value="Genomic_DNA"/>
</dbReference>
<proteinExistence type="predicted"/>
<evidence type="ECO:0000313" key="3">
    <source>
        <dbReference type="Proteomes" id="UP000663828"/>
    </source>
</evidence>
<organism evidence="2 3">
    <name type="scientific">Adineta ricciae</name>
    <name type="common">Rotifer</name>
    <dbReference type="NCBI Taxonomy" id="249248"/>
    <lineage>
        <taxon>Eukaryota</taxon>
        <taxon>Metazoa</taxon>
        <taxon>Spiralia</taxon>
        <taxon>Gnathifera</taxon>
        <taxon>Rotifera</taxon>
        <taxon>Eurotatoria</taxon>
        <taxon>Bdelloidea</taxon>
        <taxon>Adinetida</taxon>
        <taxon>Adinetidae</taxon>
        <taxon>Adineta</taxon>
    </lineage>
</organism>
<accession>A0A815B0A6</accession>
<dbReference type="OrthoDB" id="10397123at2759"/>
<comment type="caution">
    <text evidence="2">The sequence shown here is derived from an EMBL/GenBank/DDBJ whole genome shotgun (WGS) entry which is preliminary data.</text>
</comment>
<dbReference type="Proteomes" id="UP000663828">
    <property type="component" value="Unassembled WGS sequence"/>
</dbReference>
<sequence>MAYMFNNIRKYTTDAIDRIAIDAVETLMYRLCCDILADLDKDVTITPDERKINITKVLRLIENLPSMPTLDFIAQAHVLFITKVIMNYSVIKDVLIPFHNMFHYVPHIQNPPFSELVTGKLLSPVKDAEEFKEYTIKLVELIRSRFPIMLSELYENNEVINKYNLNRKDFSDLQPSKKLKKNRSLSV</sequence>
<name>A0A815B0A6_ADIRI</name>